<dbReference type="KEGG" id="lcf:108900478"/>
<dbReference type="InterPro" id="IPR009675">
    <property type="entry name" value="TPX2_fam"/>
</dbReference>
<dbReference type="GeneID" id="108900478"/>
<dbReference type="GO" id="GO:0005819">
    <property type="term" value="C:spindle"/>
    <property type="evidence" value="ECO:0007669"/>
    <property type="project" value="InterPro"/>
</dbReference>
<feature type="compositionally biased region" description="Basic and acidic residues" evidence="1">
    <location>
        <begin position="102"/>
        <end position="116"/>
    </location>
</feature>
<evidence type="ECO:0000256" key="1">
    <source>
        <dbReference type="SAM" id="MobiDB-lite"/>
    </source>
</evidence>
<evidence type="ECO:0000313" key="2">
    <source>
        <dbReference type="Proteomes" id="UP000694890"/>
    </source>
</evidence>
<protein>
    <submittedName>
        <fullName evidence="3">Targeting protein for Xklp2-A</fullName>
    </submittedName>
</protein>
<dbReference type="GO" id="GO:0060236">
    <property type="term" value="P:regulation of mitotic spindle organization"/>
    <property type="evidence" value="ECO:0007669"/>
    <property type="project" value="InterPro"/>
</dbReference>
<feature type="region of interest" description="Disordered" evidence="1">
    <location>
        <begin position="80"/>
        <end position="127"/>
    </location>
</feature>
<dbReference type="AlphaFoldDB" id="A0AAJ8B855"/>
<organism evidence="2 3">
    <name type="scientific">Lates calcarifer</name>
    <name type="common">Barramundi</name>
    <name type="synonym">Holocentrus calcarifer</name>
    <dbReference type="NCBI Taxonomy" id="8187"/>
    <lineage>
        <taxon>Eukaryota</taxon>
        <taxon>Metazoa</taxon>
        <taxon>Chordata</taxon>
        <taxon>Craniata</taxon>
        <taxon>Vertebrata</taxon>
        <taxon>Euteleostomi</taxon>
        <taxon>Actinopterygii</taxon>
        <taxon>Neopterygii</taxon>
        <taxon>Teleostei</taxon>
        <taxon>Neoteleostei</taxon>
        <taxon>Acanthomorphata</taxon>
        <taxon>Carangaria</taxon>
        <taxon>Carangaria incertae sedis</taxon>
        <taxon>Centropomidae</taxon>
        <taxon>Lates</taxon>
    </lineage>
</organism>
<dbReference type="RefSeq" id="XP_050926932.1">
    <property type="nucleotide sequence ID" value="XM_051070975.1"/>
</dbReference>
<reference evidence="3" key="1">
    <citation type="submission" date="2025-08" db="UniProtKB">
        <authorList>
            <consortium name="RefSeq"/>
        </authorList>
    </citation>
    <scope>IDENTIFICATION</scope>
    <source>
        <tissue evidence="3">Brain</tissue>
    </source>
</reference>
<accession>A0AAJ8B855</accession>
<dbReference type="PANTHER" id="PTHR14326">
    <property type="entry name" value="TARGETING PROTEIN FOR XKLP2"/>
    <property type="match status" value="1"/>
</dbReference>
<name>A0AAJ8B855_LATCA</name>
<sequence>MGTCDRSDFLNTFLNIQNKDTVESLSFELSQVPQFKAKPLPDFDSVVLPEKKKLEPTKPEPFRLLLDERGAVRSSRWEQMVKEEQKQQEQATVFKARPNTVTHKEPFQPKKEDHAAAGKTVNTDHQP</sequence>
<proteinExistence type="predicted"/>
<dbReference type="PANTHER" id="PTHR14326:SF44">
    <property type="entry name" value="TARGETING PROTEIN FOR XKLP2"/>
    <property type="match status" value="1"/>
</dbReference>
<dbReference type="Proteomes" id="UP000694890">
    <property type="component" value="Linkage group LG6"/>
</dbReference>
<gene>
    <name evidence="3" type="primary">LOC108900478</name>
</gene>
<evidence type="ECO:0000313" key="3">
    <source>
        <dbReference type="RefSeq" id="XP_050926932.1"/>
    </source>
</evidence>
<dbReference type="GO" id="GO:0005874">
    <property type="term" value="C:microtubule"/>
    <property type="evidence" value="ECO:0007669"/>
    <property type="project" value="InterPro"/>
</dbReference>